<feature type="domain" description="UspA" evidence="2">
    <location>
        <begin position="1"/>
        <end position="172"/>
    </location>
</feature>
<evidence type="ECO:0000259" key="2">
    <source>
        <dbReference type="Pfam" id="PF00582"/>
    </source>
</evidence>
<gene>
    <name evidence="3" type="ORF">ACFQ3C_18505</name>
</gene>
<evidence type="ECO:0000256" key="1">
    <source>
        <dbReference type="ARBA" id="ARBA00008791"/>
    </source>
</evidence>
<proteinExistence type="inferred from homology"/>
<dbReference type="Proteomes" id="UP001597151">
    <property type="component" value="Unassembled WGS sequence"/>
</dbReference>
<dbReference type="Gene3D" id="3.40.50.620">
    <property type="entry name" value="HUPs"/>
    <property type="match status" value="1"/>
</dbReference>
<evidence type="ECO:0000313" key="3">
    <source>
        <dbReference type="EMBL" id="MFD1196659.1"/>
    </source>
</evidence>
<dbReference type="CDD" id="cd00293">
    <property type="entry name" value="USP-like"/>
    <property type="match status" value="1"/>
</dbReference>
<comment type="caution">
    <text evidence="3">The sequence shown here is derived from an EMBL/GenBank/DDBJ whole genome shotgun (WGS) entry which is preliminary data.</text>
</comment>
<dbReference type="InterPro" id="IPR006016">
    <property type="entry name" value="UspA"/>
</dbReference>
<keyword evidence="4" id="KW-1185">Reference proteome</keyword>
<dbReference type="Pfam" id="PF00582">
    <property type="entry name" value="Usp"/>
    <property type="match status" value="1"/>
</dbReference>
<dbReference type="SUPFAM" id="SSF52402">
    <property type="entry name" value="Adenine nucleotide alpha hydrolases-like"/>
    <property type="match status" value="1"/>
</dbReference>
<organism evidence="3 4">
    <name type="scientific">Seohaeicola saemankumensis</name>
    <dbReference type="NCBI Taxonomy" id="481181"/>
    <lineage>
        <taxon>Bacteria</taxon>
        <taxon>Pseudomonadati</taxon>
        <taxon>Pseudomonadota</taxon>
        <taxon>Alphaproteobacteria</taxon>
        <taxon>Rhodobacterales</taxon>
        <taxon>Roseobacteraceae</taxon>
        <taxon>Seohaeicola</taxon>
    </lineage>
</organism>
<dbReference type="PRINTS" id="PR01438">
    <property type="entry name" value="UNVRSLSTRESS"/>
</dbReference>
<protein>
    <submittedName>
        <fullName evidence="3">Universal stress protein</fullName>
    </submittedName>
</protein>
<dbReference type="RefSeq" id="WP_380795067.1">
    <property type="nucleotide sequence ID" value="NZ_JBHTKR010000010.1"/>
</dbReference>
<dbReference type="PANTHER" id="PTHR46268">
    <property type="entry name" value="STRESS RESPONSE PROTEIN NHAX"/>
    <property type="match status" value="1"/>
</dbReference>
<dbReference type="InterPro" id="IPR014729">
    <property type="entry name" value="Rossmann-like_a/b/a_fold"/>
</dbReference>
<name>A0ABW3THJ4_9RHOB</name>
<accession>A0ABW3THJ4</accession>
<sequence>MFHTVLVATDGSKAASRAVDAAIDISLKYGSRLYIIHVLQHGRAVEELERMAEIEGLVAGISEPEPPAPTPEAAAVRTVLLESRHDGRVLSKIGEMILQRAAQRAREAGLGKVETLSANGDYADGILDAIDETSADLVVMGRRGLGKVRQLLLGSVSNKVVQQSGAAVLLIH</sequence>
<dbReference type="PANTHER" id="PTHR46268:SF6">
    <property type="entry name" value="UNIVERSAL STRESS PROTEIN UP12"/>
    <property type="match status" value="1"/>
</dbReference>
<reference evidence="4" key="1">
    <citation type="journal article" date="2019" name="Int. J. Syst. Evol. Microbiol.">
        <title>The Global Catalogue of Microorganisms (GCM) 10K type strain sequencing project: providing services to taxonomists for standard genome sequencing and annotation.</title>
        <authorList>
            <consortium name="The Broad Institute Genomics Platform"/>
            <consortium name="The Broad Institute Genome Sequencing Center for Infectious Disease"/>
            <person name="Wu L."/>
            <person name="Ma J."/>
        </authorList>
    </citation>
    <scope>NUCLEOTIDE SEQUENCE [LARGE SCALE GENOMIC DNA]</scope>
    <source>
        <strain evidence="4">CCUG 55328</strain>
    </source>
</reference>
<dbReference type="EMBL" id="JBHTKR010000010">
    <property type="protein sequence ID" value="MFD1196659.1"/>
    <property type="molecule type" value="Genomic_DNA"/>
</dbReference>
<evidence type="ECO:0000313" key="4">
    <source>
        <dbReference type="Proteomes" id="UP001597151"/>
    </source>
</evidence>
<comment type="similarity">
    <text evidence="1">Belongs to the universal stress protein A family.</text>
</comment>
<dbReference type="InterPro" id="IPR006015">
    <property type="entry name" value="Universal_stress_UspA"/>
</dbReference>